<dbReference type="GO" id="GO:0036503">
    <property type="term" value="P:ERAD pathway"/>
    <property type="evidence" value="ECO:0007669"/>
    <property type="project" value="TreeGrafter"/>
</dbReference>
<keyword evidence="3" id="KW-0812">Transmembrane</keyword>
<dbReference type="GO" id="GO:0005783">
    <property type="term" value="C:endoplasmic reticulum"/>
    <property type="evidence" value="ECO:0007669"/>
    <property type="project" value="TreeGrafter"/>
</dbReference>
<comment type="caution">
    <text evidence="5">The sequence shown here is derived from an EMBL/GenBank/DDBJ whole genome shotgun (WGS) entry which is preliminary data.</text>
</comment>
<feature type="domain" description="J" evidence="4">
    <location>
        <begin position="11"/>
        <end position="66"/>
    </location>
</feature>
<dbReference type="CDD" id="cd06257">
    <property type="entry name" value="DnaJ"/>
    <property type="match status" value="1"/>
</dbReference>
<evidence type="ECO:0000256" key="3">
    <source>
        <dbReference type="SAM" id="Phobius"/>
    </source>
</evidence>
<evidence type="ECO:0000259" key="4">
    <source>
        <dbReference type="PROSITE" id="PS50076"/>
    </source>
</evidence>
<keyword evidence="6" id="KW-1185">Reference proteome</keyword>
<dbReference type="EMBL" id="MCGE01000001">
    <property type="protein sequence ID" value="ORZ26119.1"/>
    <property type="molecule type" value="Genomic_DNA"/>
</dbReference>
<proteinExistence type="predicted"/>
<dbReference type="STRING" id="90262.A0A1X2J2Q7"/>
<dbReference type="PANTHER" id="PTHR44360">
    <property type="entry name" value="DNAJ HOMOLOG SUBFAMILY B MEMBER 9"/>
    <property type="match status" value="1"/>
</dbReference>
<keyword evidence="3" id="KW-0472">Membrane</keyword>
<evidence type="ECO:0000313" key="5">
    <source>
        <dbReference type="EMBL" id="ORZ26119.1"/>
    </source>
</evidence>
<dbReference type="PROSITE" id="PS50076">
    <property type="entry name" value="DNAJ_2"/>
    <property type="match status" value="1"/>
</dbReference>
<gene>
    <name evidence="5" type="ORF">BCR42DRAFT_20013</name>
</gene>
<dbReference type="GO" id="GO:0051787">
    <property type="term" value="F:misfolded protein binding"/>
    <property type="evidence" value="ECO:0007669"/>
    <property type="project" value="TreeGrafter"/>
</dbReference>
<organism evidence="5 6">
    <name type="scientific">Absidia repens</name>
    <dbReference type="NCBI Taxonomy" id="90262"/>
    <lineage>
        <taxon>Eukaryota</taxon>
        <taxon>Fungi</taxon>
        <taxon>Fungi incertae sedis</taxon>
        <taxon>Mucoromycota</taxon>
        <taxon>Mucoromycotina</taxon>
        <taxon>Mucoromycetes</taxon>
        <taxon>Mucorales</taxon>
        <taxon>Cunninghamellaceae</taxon>
        <taxon>Absidia</taxon>
    </lineage>
</organism>
<dbReference type="InterPro" id="IPR051948">
    <property type="entry name" value="Hsp70_co-chaperone_J-domain"/>
</dbReference>
<evidence type="ECO:0000313" key="6">
    <source>
        <dbReference type="Proteomes" id="UP000193560"/>
    </source>
</evidence>
<evidence type="ECO:0000256" key="2">
    <source>
        <dbReference type="SAM" id="MobiDB-lite"/>
    </source>
</evidence>
<dbReference type="Gene3D" id="1.10.287.110">
    <property type="entry name" value="DnaJ domain"/>
    <property type="match status" value="1"/>
</dbReference>
<reference evidence="5 6" key="1">
    <citation type="submission" date="2016-07" db="EMBL/GenBank/DDBJ databases">
        <title>Pervasive Adenine N6-methylation of Active Genes in Fungi.</title>
        <authorList>
            <consortium name="DOE Joint Genome Institute"/>
            <person name="Mondo S.J."/>
            <person name="Dannebaum R.O."/>
            <person name="Kuo R.C."/>
            <person name="Labutti K."/>
            <person name="Haridas S."/>
            <person name="Kuo A."/>
            <person name="Salamov A."/>
            <person name="Ahrendt S.R."/>
            <person name="Lipzen A."/>
            <person name="Sullivan W."/>
            <person name="Andreopoulos W.B."/>
            <person name="Clum A."/>
            <person name="Lindquist E."/>
            <person name="Daum C."/>
            <person name="Ramamoorthy G.K."/>
            <person name="Gryganskyi A."/>
            <person name="Culley D."/>
            <person name="Magnuson J.K."/>
            <person name="James T.Y."/>
            <person name="O'Malley M.A."/>
            <person name="Stajich J.E."/>
            <person name="Spatafora J.W."/>
            <person name="Visel A."/>
            <person name="Grigoriev I.V."/>
        </authorList>
    </citation>
    <scope>NUCLEOTIDE SEQUENCE [LARGE SCALE GENOMIC DNA]</scope>
    <source>
        <strain evidence="5 6">NRRL 1336</strain>
    </source>
</reference>
<accession>A0A1X2J2Q7</accession>
<feature type="region of interest" description="Disordered" evidence="2">
    <location>
        <begin position="125"/>
        <end position="144"/>
    </location>
</feature>
<dbReference type="Proteomes" id="UP000193560">
    <property type="component" value="Unassembled WGS sequence"/>
</dbReference>
<dbReference type="PRINTS" id="PR00625">
    <property type="entry name" value="JDOMAIN"/>
</dbReference>
<name>A0A1X2J2Q7_9FUNG</name>
<feature type="transmembrane region" description="Helical" evidence="3">
    <location>
        <begin position="93"/>
        <end position="110"/>
    </location>
</feature>
<dbReference type="InterPro" id="IPR001623">
    <property type="entry name" value="DnaJ_domain"/>
</dbReference>
<dbReference type="SUPFAM" id="SSF46565">
    <property type="entry name" value="Chaperone J-domain"/>
    <property type="match status" value="1"/>
</dbReference>
<evidence type="ECO:0000256" key="1">
    <source>
        <dbReference type="ARBA" id="ARBA00023186"/>
    </source>
</evidence>
<dbReference type="AlphaFoldDB" id="A0A1X2J2Q7"/>
<dbReference type="GO" id="GO:0051087">
    <property type="term" value="F:protein-folding chaperone binding"/>
    <property type="evidence" value="ECO:0007669"/>
    <property type="project" value="TreeGrafter"/>
</dbReference>
<protein>
    <recommendedName>
        <fullName evidence="4">J domain-containing protein</fullName>
    </recommendedName>
</protein>
<dbReference type="Pfam" id="PF00226">
    <property type="entry name" value="DnaJ"/>
    <property type="match status" value="1"/>
</dbReference>
<dbReference type="InterPro" id="IPR036869">
    <property type="entry name" value="J_dom_sf"/>
</dbReference>
<sequence>MKVVQIKPLTNPYDVLGVGRFATNKEIKRRYLQLCKSYHPDIVGQHKQRDFTEITGAYEQLTKHKHHHHQLVQRSSPFHQHTQVNTKLYTQRSLAAGLALVIGVVLYASYEAPIDPALAYVDHTPPPSALGGGSPSSYRAWRKN</sequence>
<dbReference type="OrthoDB" id="445556at2759"/>
<keyword evidence="1" id="KW-0143">Chaperone</keyword>
<dbReference type="PANTHER" id="PTHR44360:SF1">
    <property type="entry name" value="DNAJ HOMOLOG SUBFAMILY B MEMBER 9"/>
    <property type="match status" value="1"/>
</dbReference>
<keyword evidence="3" id="KW-1133">Transmembrane helix</keyword>
<dbReference type="SMART" id="SM00271">
    <property type="entry name" value="DnaJ"/>
    <property type="match status" value="1"/>
</dbReference>